<sequence>MTDYTQKLLDELMSPYQQTSKSFRDRDVCKDFLVDFCPNLLFTNTKADLGSCDLLHNERLRNDYQQSPSKNQLGYEQKFYNRLQNLLNDLDRKIKRGFDRVSAKADDKLINPDKEEHQEKVVFLEEKIKKMLEMVESAGEEGRIDEAKELVDEVEKVKVDLRAAQEKLNLVNPMFKNEKRLEVCDVCGAFLVPDDDTRRLDAHIEGKQHQGYLKIREALEEFK</sequence>
<dbReference type="InterPro" id="IPR004882">
    <property type="entry name" value="Luc7-rel"/>
</dbReference>
<evidence type="ECO:0000313" key="4">
    <source>
        <dbReference type="Proteomes" id="UP000245699"/>
    </source>
</evidence>
<dbReference type="STRING" id="61424.A0A2T9YIJ7"/>
<keyword evidence="4" id="KW-1185">Reference proteome</keyword>
<dbReference type="GO" id="GO:0006376">
    <property type="term" value="P:mRNA splice site recognition"/>
    <property type="evidence" value="ECO:0007669"/>
    <property type="project" value="InterPro"/>
</dbReference>
<dbReference type="EMBL" id="MBFT01000383">
    <property type="protein sequence ID" value="PVU92135.1"/>
    <property type="molecule type" value="Genomic_DNA"/>
</dbReference>
<organism evidence="3 4">
    <name type="scientific">Furculomyces boomerangus</name>
    <dbReference type="NCBI Taxonomy" id="61424"/>
    <lineage>
        <taxon>Eukaryota</taxon>
        <taxon>Fungi</taxon>
        <taxon>Fungi incertae sedis</taxon>
        <taxon>Zoopagomycota</taxon>
        <taxon>Kickxellomycotina</taxon>
        <taxon>Harpellomycetes</taxon>
        <taxon>Harpellales</taxon>
        <taxon>Harpellaceae</taxon>
        <taxon>Furculomyces</taxon>
    </lineage>
</organism>
<dbReference type="GO" id="GO:0003729">
    <property type="term" value="F:mRNA binding"/>
    <property type="evidence" value="ECO:0007669"/>
    <property type="project" value="InterPro"/>
</dbReference>
<dbReference type="Pfam" id="PF03194">
    <property type="entry name" value="LUC7"/>
    <property type="match status" value="1"/>
</dbReference>
<protein>
    <recommendedName>
        <fullName evidence="5">LUC7-domain-containing protein</fullName>
    </recommendedName>
</protein>
<accession>A0A2T9YIJ7</accession>
<feature type="coiled-coil region" evidence="2">
    <location>
        <begin position="114"/>
        <end position="167"/>
    </location>
</feature>
<dbReference type="Proteomes" id="UP000245699">
    <property type="component" value="Unassembled WGS sequence"/>
</dbReference>
<comment type="caution">
    <text evidence="3">The sequence shown here is derived from an EMBL/GenBank/DDBJ whole genome shotgun (WGS) entry which is preliminary data.</text>
</comment>
<keyword evidence="2" id="KW-0175">Coiled coil</keyword>
<dbReference type="AlphaFoldDB" id="A0A2T9YIJ7"/>
<gene>
    <name evidence="3" type="ORF">BB559_003827</name>
</gene>
<dbReference type="PANTHER" id="PTHR12375">
    <property type="entry name" value="RNA-BINDING PROTEIN LUC7-RELATED"/>
    <property type="match status" value="1"/>
</dbReference>
<evidence type="ECO:0008006" key="5">
    <source>
        <dbReference type="Google" id="ProtNLM"/>
    </source>
</evidence>
<evidence type="ECO:0000256" key="2">
    <source>
        <dbReference type="SAM" id="Coils"/>
    </source>
</evidence>
<name>A0A2T9YIJ7_9FUNG</name>
<dbReference type="GO" id="GO:0005685">
    <property type="term" value="C:U1 snRNP"/>
    <property type="evidence" value="ECO:0007669"/>
    <property type="project" value="InterPro"/>
</dbReference>
<reference evidence="3 4" key="1">
    <citation type="journal article" date="2018" name="MBio">
        <title>Comparative Genomics Reveals the Core Gene Toolbox for the Fungus-Insect Symbiosis.</title>
        <authorList>
            <person name="Wang Y."/>
            <person name="Stata M."/>
            <person name="Wang W."/>
            <person name="Stajich J.E."/>
            <person name="White M.M."/>
            <person name="Moncalvo J.M."/>
        </authorList>
    </citation>
    <scope>NUCLEOTIDE SEQUENCE [LARGE SCALE GENOMIC DNA]</scope>
    <source>
        <strain evidence="3 4">AUS-77-4</strain>
    </source>
</reference>
<comment type="similarity">
    <text evidence="1">Belongs to the Luc7 family.</text>
</comment>
<evidence type="ECO:0000256" key="1">
    <source>
        <dbReference type="ARBA" id="ARBA00005655"/>
    </source>
</evidence>
<dbReference type="OrthoDB" id="153872at2759"/>
<proteinExistence type="inferred from homology"/>
<evidence type="ECO:0000313" key="3">
    <source>
        <dbReference type="EMBL" id="PVU92135.1"/>
    </source>
</evidence>